<gene>
    <name evidence="1" type="ORF">HMPREF9141_0025</name>
</gene>
<sequence length="67" mass="7487">MGISRLWKTERQADGQASHQCAFSASYLAVYPPLQGHLISDSHAMQVHKPLFYSPSTHLMEEAFKGP</sequence>
<dbReference type="Proteomes" id="UP000005697">
    <property type="component" value="Unassembled WGS sequence"/>
</dbReference>
<proteinExistence type="predicted"/>
<keyword evidence="2" id="KW-1185">Reference proteome</keyword>
<dbReference type="EMBL" id="AEWX01000001">
    <property type="protein sequence ID" value="EGC21275.1"/>
    <property type="molecule type" value="Genomic_DNA"/>
</dbReference>
<accession>F0F359</accession>
<comment type="caution">
    <text evidence="1">The sequence shown here is derived from an EMBL/GenBank/DDBJ whole genome shotgun (WGS) entry which is preliminary data.</text>
</comment>
<reference evidence="1 2" key="1">
    <citation type="submission" date="2011-01" db="EMBL/GenBank/DDBJ databases">
        <authorList>
            <person name="Muzny D."/>
            <person name="Qin X."/>
            <person name="Deng J."/>
            <person name="Jiang H."/>
            <person name="Liu Y."/>
            <person name="Qu J."/>
            <person name="Song X.-Z."/>
            <person name="Zhang L."/>
            <person name="Thornton R."/>
            <person name="Coyle M."/>
            <person name="Francisco L."/>
            <person name="Jackson L."/>
            <person name="Javaid M."/>
            <person name="Korchina V."/>
            <person name="Kovar C."/>
            <person name="Mata R."/>
            <person name="Mathew T."/>
            <person name="Ngo R."/>
            <person name="Nguyen L."/>
            <person name="Nguyen N."/>
            <person name="Okwuonu G."/>
            <person name="Ongeri F."/>
            <person name="Pham C."/>
            <person name="Simmons D."/>
            <person name="Wilczek-Boney K."/>
            <person name="Hale W."/>
            <person name="Jakkamsetti A."/>
            <person name="Pham P."/>
            <person name="Ruth R."/>
            <person name="San Lucas F."/>
            <person name="Warren J."/>
            <person name="Zhang J."/>
            <person name="Zhao Z."/>
            <person name="Zhou C."/>
            <person name="Zhu D."/>
            <person name="Lee S."/>
            <person name="Bess C."/>
            <person name="Blankenburg K."/>
            <person name="Forbes L."/>
            <person name="Fu Q."/>
            <person name="Gubbala S."/>
            <person name="Hirani K."/>
            <person name="Jayaseelan J.C."/>
            <person name="Lara F."/>
            <person name="Munidasa M."/>
            <person name="Palculict T."/>
            <person name="Patil S."/>
            <person name="Pu L.-L."/>
            <person name="Saada N."/>
            <person name="Tang L."/>
            <person name="Weissenberger G."/>
            <person name="Zhu Y."/>
            <person name="Hemphill L."/>
            <person name="Shang Y."/>
            <person name="Youmans B."/>
            <person name="Ayvaz T."/>
            <person name="Ross M."/>
            <person name="Santibanez J."/>
            <person name="Aqrawi P."/>
            <person name="Gross S."/>
            <person name="Joshi V."/>
            <person name="Fowler G."/>
            <person name="Nazareth L."/>
            <person name="Reid J."/>
            <person name="Worley K."/>
            <person name="Petrosino J."/>
            <person name="Highlander S."/>
            <person name="Gibbs R."/>
        </authorList>
    </citation>
    <scope>NUCLEOTIDE SEQUENCE [LARGE SCALE GENOMIC DNA]</scope>
    <source>
        <strain evidence="1 2">DSM 16608</strain>
    </source>
</reference>
<organism evidence="1 2">
    <name type="scientific">Prevotella multiformis DSM 16608</name>
    <dbReference type="NCBI Taxonomy" id="888743"/>
    <lineage>
        <taxon>Bacteria</taxon>
        <taxon>Pseudomonadati</taxon>
        <taxon>Bacteroidota</taxon>
        <taxon>Bacteroidia</taxon>
        <taxon>Bacteroidales</taxon>
        <taxon>Prevotellaceae</taxon>
        <taxon>Prevotella</taxon>
    </lineage>
</organism>
<dbReference type="AlphaFoldDB" id="F0F359"/>
<dbReference type="HOGENOM" id="CLU_2808853_0_0_10"/>
<evidence type="ECO:0000313" key="2">
    <source>
        <dbReference type="Proteomes" id="UP000005697"/>
    </source>
</evidence>
<name>F0F359_9BACT</name>
<protein>
    <submittedName>
        <fullName evidence="1">Uncharacterized protein</fullName>
    </submittedName>
</protein>
<evidence type="ECO:0000313" key="1">
    <source>
        <dbReference type="EMBL" id="EGC21275.1"/>
    </source>
</evidence>